<gene>
    <name evidence="11" type="ORF">GLAREA_09824</name>
</gene>
<protein>
    <recommendedName>
        <fullName evidence="2">ribonuclease T2</fullName>
        <ecNumber evidence="2">4.6.1.19</ecNumber>
    </recommendedName>
</protein>
<dbReference type="InterPro" id="IPR033130">
    <property type="entry name" value="RNase_T2_His_AS_2"/>
</dbReference>
<evidence type="ECO:0000256" key="7">
    <source>
        <dbReference type="ARBA" id="ARBA00023180"/>
    </source>
</evidence>
<evidence type="ECO:0000313" key="12">
    <source>
        <dbReference type="Proteomes" id="UP000016922"/>
    </source>
</evidence>
<name>S3DQE8_GLAL2</name>
<feature type="active site" evidence="9">
    <location>
        <position position="152"/>
    </location>
</feature>
<dbReference type="EC" id="4.6.1.19" evidence="2"/>
<dbReference type="InterPro" id="IPR036430">
    <property type="entry name" value="RNase_T2-like_sf"/>
</dbReference>
<dbReference type="PROSITE" id="PS00531">
    <property type="entry name" value="RNASE_T2_2"/>
    <property type="match status" value="1"/>
</dbReference>
<evidence type="ECO:0000256" key="3">
    <source>
        <dbReference type="ARBA" id="ARBA00022722"/>
    </source>
</evidence>
<dbReference type="KEGG" id="glz:GLAREA_09824"/>
<feature type="active site" evidence="9">
    <location>
        <position position="91"/>
    </location>
</feature>
<dbReference type="InterPro" id="IPR018188">
    <property type="entry name" value="RNase_T2_His_AS_1"/>
</dbReference>
<dbReference type="eggNOG" id="KOG1642">
    <property type="taxonomic scope" value="Eukaryota"/>
</dbReference>
<proteinExistence type="inferred from homology"/>
<reference evidence="11 12" key="1">
    <citation type="journal article" date="2013" name="BMC Genomics">
        <title>Genomics-driven discovery of the pneumocandin biosynthetic gene cluster in the fungus Glarea lozoyensis.</title>
        <authorList>
            <person name="Chen L."/>
            <person name="Yue Q."/>
            <person name="Zhang X."/>
            <person name="Xiang M."/>
            <person name="Wang C."/>
            <person name="Li S."/>
            <person name="Che Y."/>
            <person name="Ortiz-Lopez F.J."/>
            <person name="Bills G.F."/>
            <person name="Liu X."/>
            <person name="An Z."/>
        </authorList>
    </citation>
    <scope>NUCLEOTIDE SEQUENCE [LARGE SCALE GENOMIC DNA]</scope>
    <source>
        <strain evidence="12">ATCC 20868 / MF5171</strain>
    </source>
</reference>
<dbReference type="FunFam" id="3.90.730.10:FF:000004">
    <property type="entry name" value="Ribonuclease T2-like"/>
    <property type="match status" value="1"/>
</dbReference>
<accession>S3DQE8</accession>
<dbReference type="AlphaFoldDB" id="S3DQE8"/>
<dbReference type="SUPFAM" id="SSF55895">
    <property type="entry name" value="Ribonuclease Rh-like"/>
    <property type="match status" value="1"/>
</dbReference>
<dbReference type="RefSeq" id="XP_008084611.1">
    <property type="nucleotide sequence ID" value="XM_008086420.1"/>
</dbReference>
<keyword evidence="8" id="KW-0456">Lyase</keyword>
<dbReference type="GO" id="GO:0006401">
    <property type="term" value="P:RNA catabolic process"/>
    <property type="evidence" value="ECO:0007669"/>
    <property type="project" value="TreeGrafter"/>
</dbReference>
<evidence type="ECO:0000256" key="5">
    <source>
        <dbReference type="ARBA" id="ARBA00022801"/>
    </source>
</evidence>
<evidence type="ECO:0000256" key="9">
    <source>
        <dbReference type="PIRSR" id="PIRSR633697-1"/>
    </source>
</evidence>
<dbReference type="OMA" id="EDTCCFI"/>
<keyword evidence="12" id="KW-1185">Reference proteome</keyword>
<keyword evidence="3" id="KW-0540">Nuclease</keyword>
<dbReference type="OrthoDB" id="435754at2759"/>
<evidence type="ECO:0000256" key="8">
    <source>
        <dbReference type="ARBA" id="ARBA00023239"/>
    </source>
</evidence>
<dbReference type="GO" id="GO:0005576">
    <property type="term" value="C:extracellular region"/>
    <property type="evidence" value="ECO:0007669"/>
    <property type="project" value="TreeGrafter"/>
</dbReference>
<comment type="similarity">
    <text evidence="1 10">Belongs to the RNase T2 family.</text>
</comment>
<dbReference type="GeneID" id="19468871"/>
<evidence type="ECO:0000313" key="11">
    <source>
        <dbReference type="EMBL" id="EPE28703.1"/>
    </source>
</evidence>
<dbReference type="InterPro" id="IPR033697">
    <property type="entry name" value="Ribonuclease_T2_eukaryotic"/>
</dbReference>
<dbReference type="Gene3D" id="3.90.730.10">
    <property type="entry name" value="Ribonuclease T2-like"/>
    <property type="match status" value="1"/>
</dbReference>
<evidence type="ECO:0000256" key="1">
    <source>
        <dbReference type="ARBA" id="ARBA00007469"/>
    </source>
</evidence>
<dbReference type="GO" id="GO:0003723">
    <property type="term" value="F:RNA binding"/>
    <property type="evidence" value="ECO:0007669"/>
    <property type="project" value="InterPro"/>
</dbReference>
<feature type="active site" evidence="9">
    <location>
        <position position="148"/>
    </location>
</feature>
<keyword evidence="4" id="KW-0255">Endonuclease</keyword>
<dbReference type="Pfam" id="PF00445">
    <property type="entry name" value="Ribonuclease_T2"/>
    <property type="match status" value="1"/>
</dbReference>
<dbReference type="InterPro" id="IPR001568">
    <property type="entry name" value="RNase_T2-like"/>
</dbReference>
<dbReference type="PANTHER" id="PTHR11240">
    <property type="entry name" value="RIBONUCLEASE T2"/>
    <property type="match status" value="1"/>
</dbReference>
<dbReference type="GO" id="GO:0033897">
    <property type="term" value="F:ribonuclease T2 activity"/>
    <property type="evidence" value="ECO:0007669"/>
    <property type="project" value="UniProtKB-EC"/>
</dbReference>
<dbReference type="Proteomes" id="UP000016922">
    <property type="component" value="Unassembled WGS sequence"/>
</dbReference>
<dbReference type="PROSITE" id="PS00530">
    <property type="entry name" value="RNASE_T2_1"/>
    <property type="match status" value="1"/>
</dbReference>
<evidence type="ECO:0000256" key="2">
    <source>
        <dbReference type="ARBA" id="ARBA00012571"/>
    </source>
</evidence>
<dbReference type="GO" id="GO:0016787">
    <property type="term" value="F:hydrolase activity"/>
    <property type="evidence" value="ECO:0007669"/>
    <property type="project" value="UniProtKB-KW"/>
</dbReference>
<evidence type="ECO:0000256" key="6">
    <source>
        <dbReference type="ARBA" id="ARBA00023157"/>
    </source>
</evidence>
<evidence type="ECO:0000256" key="10">
    <source>
        <dbReference type="RuleBase" id="RU004328"/>
    </source>
</evidence>
<organism evidence="11 12">
    <name type="scientific">Glarea lozoyensis (strain ATCC 20868 / MF5171)</name>
    <dbReference type="NCBI Taxonomy" id="1116229"/>
    <lineage>
        <taxon>Eukaryota</taxon>
        <taxon>Fungi</taxon>
        <taxon>Dikarya</taxon>
        <taxon>Ascomycota</taxon>
        <taxon>Pezizomycotina</taxon>
        <taxon>Leotiomycetes</taxon>
        <taxon>Helotiales</taxon>
        <taxon>Helotiaceae</taxon>
        <taxon>Glarea</taxon>
    </lineage>
</organism>
<dbReference type="PANTHER" id="PTHR11240:SF79">
    <property type="entry name" value="RIBONUCLEASE T2"/>
    <property type="match status" value="1"/>
</dbReference>
<evidence type="ECO:0000256" key="4">
    <source>
        <dbReference type="ARBA" id="ARBA00022759"/>
    </source>
</evidence>
<dbReference type="EMBL" id="KE145368">
    <property type="protein sequence ID" value="EPE28703.1"/>
    <property type="molecule type" value="Genomic_DNA"/>
</dbReference>
<keyword evidence="6" id="KW-1015">Disulfide bond</keyword>
<keyword evidence="5" id="KW-0378">Hydrolase</keyword>
<dbReference type="HOGENOM" id="CLU_037966_1_0_1"/>
<sequence>MPSIPNLFSLAGNLLSQFPLSSFNPTPSSTYSAPRPLDYGYTCPVDSPLSCHNSTTAPDSCCFIYPGGQLLLTQFWDTNPTVGPEDSWTLHGLWPDNCDGSYPTFCHSTPQNYHITSILSNRAPALLEYMETYWLPNRGTLEHFWEHEYNKHATCINTLSPSCYASHTYKEGDEIVDFFTTAVGLFKTLDSYKALAAAGILPSRHRTYTLEEVEGALKNITGSEVTLGCRGNQLDQAWYSFNVRGSLQSGEFVATDPVGKGLRCPTRGIRYLPKDGRGS</sequence>
<keyword evidence="7" id="KW-0325">Glycoprotein</keyword>
<dbReference type="CDD" id="cd01061">
    <property type="entry name" value="RNase_T2_euk"/>
    <property type="match status" value="1"/>
</dbReference>